<dbReference type="InterPro" id="IPR037401">
    <property type="entry name" value="SnoaL-like"/>
</dbReference>
<name>A0A7W6BK31_9SPHN</name>
<reference evidence="2 3" key="1">
    <citation type="submission" date="2020-08" db="EMBL/GenBank/DDBJ databases">
        <title>Genomic Encyclopedia of Type Strains, Phase IV (KMG-IV): sequencing the most valuable type-strain genomes for metagenomic binning, comparative biology and taxonomic classification.</title>
        <authorList>
            <person name="Goeker M."/>
        </authorList>
    </citation>
    <scope>NUCLEOTIDE SEQUENCE [LARGE SCALE GENOMIC DNA]</scope>
    <source>
        <strain evidence="2 3">DSM 26189</strain>
    </source>
</reference>
<dbReference type="Pfam" id="PF13577">
    <property type="entry name" value="SnoaL_4"/>
    <property type="match status" value="1"/>
</dbReference>
<feature type="domain" description="SnoaL-like" evidence="1">
    <location>
        <begin position="47"/>
        <end position="171"/>
    </location>
</feature>
<keyword evidence="3" id="KW-1185">Reference proteome</keyword>
<dbReference type="Gene3D" id="3.10.450.50">
    <property type="match status" value="1"/>
</dbReference>
<evidence type="ECO:0000313" key="3">
    <source>
        <dbReference type="Proteomes" id="UP000571950"/>
    </source>
</evidence>
<organism evidence="2 3">
    <name type="scientific">Sphingobium jiangsuense</name>
    <dbReference type="NCBI Taxonomy" id="870476"/>
    <lineage>
        <taxon>Bacteria</taxon>
        <taxon>Pseudomonadati</taxon>
        <taxon>Pseudomonadota</taxon>
        <taxon>Alphaproteobacteria</taxon>
        <taxon>Sphingomonadales</taxon>
        <taxon>Sphingomonadaceae</taxon>
        <taxon>Sphingobium</taxon>
    </lineage>
</organism>
<dbReference type="PROSITE" id="PS51318">
    <property type="entry name" value="TAT"/>
    <property type="match status" value="1"/>
</dbReference>
<dbReference type="RefSeq" id="WP_188072875.1">
    <property type="nucleotide sequence ID" value="NZ_BSPS01000034.1"/>
</dbReference>
<evidence type="ECO:0000313" key="2">
    <source>
        <dbReference type="EMBL" id="MBB3927379.1"/>
    </source>
</evidence>
<dbReference type="EMBL" id="JACIDT010000011">
    <property type="protein sequence ID" value="MBB3927379.1"/>
    <property type="molecule type" value="Genomic_DNA"/>
</dbReference>
<proteinExistence type="predicted"/>
<dbReference type="InterPro" id="IPR032710">
    <property type="entry name" value="NTF2-like_dom_sf"/>
</dbReference>
<dbReference type="SUPFAM" id="SSF54427">
    <property type="entry name" value="NTF2-like"/>
    <property type="match status" value="1"/>
</dbReference>
<accession>A0A7W6BK31</accession>
<dbReference type="InterPro" id="IPR006311">
    <property type="entry name" value="TAT_signal"/>
</dbReference>
<dbReference type="Proteomes" id="UP000571950">
    <property type="component" value="Unassembled WGS sequence"/>
</dbReference>
<protein>
    <recommendedName>
        <fullName evidence="1">SnoaL-like domain-containing protein</fullName>
    </recommendedName>
</protein>
<evidence type="ECO:0000259" key="1">
    <source>
        <dbReference type="Pfam" id="PF13577"/>
    </source>
</evidence>
<gene>
    <name evidence="2" type="ORF">GGR43_003108</name>
</gene>
<dbReference type="AlphaFoldDB" id="A0A7W6BK31"/>
<sequence>MTSPSSFTRRDLALGATGLPLIGLAASADAAAPAVPAGGRARASVPAEDRLDMIELMARYAWAYDTGMADALAATFTPDGVLEVFGKTLATGRTGFAAFLATAAEMRGDSGWQHLSDHHVFRDYDGERCRIYSYYLMPESDAAGGNVHLRAMGYYVSHCVRTGAGWLFEKREVVRWNGRQPF</sequence>
<comment type="caution">
    <text evidence="2">The sequence shown here is derived from an EMBL/GenBank/DDBJ whole genome shotgun (WGS) entry which is preliminary data.</text>
</comment>